<keyword evidence="1" id="KW-0732">Signal</keyword>
<feature type="signal peptide" evidence="1">
    <location>
        <begin position="1"/>
        <end position="23"/>
    </location>
</feature>
<reference evidence="2" key="1">
    <citation type="submission" date="2022-12" db="EMBL/GenBank/DDBJ databases">
        <title>Chromosome-Level Genome Assembly of Japanese Cedar (Cryptomeriajaponica D. Don).</title>
        <authorList>
            <person name="Fujino T."/>
            <person name="Yamaguchi K."/>
            <person name="Yokoyama T."/>
            <person name="Hamanaka T."/>
            <person name="Harazono Y."/>
            <person name="Kamada H."/>
            <person name="Kobayashi W."/>
            <person name="Ujino-Ihara T."/>
            <person name="Uchiyama K."/>
            <person name="Matsumoto A."/>
            <person name="Izuno A."/>
            <person name="Tsumura Y."/>
            <person name="Toyoda A."/>
            <person name="Shigenobu S."/>
            <person name="Moriguchi Y."/>
            <person name="Ueno S."/>
            <person name="Kasahara M."/>
        </authorList>
    </citation>
    <scope>NUCLEOTIDE SEQUENCE</scope>
</reference>
<comment type="caution">
    <text evidence="2">The sequence shown here is derived from an EMBL/GenBank/DDBJ whole genome shotgun (WGS) entry which is preliminary data.</text>
</comment>
<protein>
    <recommendedName>
        <fullName evidence="4">Bulb-type lectin domain-containing protein</fullName>
    </recommendedName>
</protein>
<sequence>MMVCNKCCFEVSFLLISSFTINATCGISTVKCMECFILIILVQTCECSGDVLTLGGINQTVISEKGTFALGFFNPNGRTNLYVGIWYAQIPVKTAVWVANIEAPL</sequence>
<organism evidence="2 3">
    <name type="scientific">Cryptomeria japonica</name>
    <name type="common">Japanese cedar</name>
    <name type="synonym">Cupressus japonica</name>
    <dbReference type="NCBI Taxonomy" id="3369"/>
    <lineage>
        <taxon>Eukaryota</taxon>
        <taxon>Viridiplantae</taxon>
        <taxon>Streptophyta</taxon>
        <taxon>Embryophyta</taxon>
        <taxon>Tracheophyta</taxon>
        <taxon>Spermatophyta</taxon>
        <taxon>Pinopsida</taxon>
        <taxon>Pinidae</taxon>
        <taxon>Conifers II</taxon>
        <taxon>Cupressales</taxon>
        <taxon>Cupressaceae</taxon>
        <taxon>Cryptomeria</taxon>
    </lineage>
</organism>
<dbReference type="PANTHER" id="PTHR32444:SF247">
    <property type="entry name" value="OS01G0958200 PROTEIN"/>
    <property type="match status" value="1"/>
</dbReference>
<gene>
    <name evidence="2" type="ORF">SUGI_1207930</name>
</gene>
<dbReference type="PANTHER" id="PTHR32444">
    <property type="entry name" value="BULB-TYPE LECTIN DOMAIN-CONTAINING PROTEIN"/>
    <property type="match status" value="1"/>
</dbReference>
<keyword evidence="3" id="KW-1185">Reference proteome</keyword>
<evidence type="ECO:0008006" key="4">
    <source>
        <dbReference type="Google" id="ProtNLM"/>
    </source>
</evidence>
<evidence type="ECO:0000256" key="1">
    <source>
        <dbReference type="SAM" id="SignalP"/>
    </source>
</evidence>
<dbReference type="AlphaFoldDB" id="A0AAD3NJ32"/>
<accession>A0AAD3NJ32</accession>
<dbReference type="Proteomes" id="UP001234787">
    <property type="component" value="Unassembled WGS sequence"/>
</dbReference>
<evidence type="ECO:0000313" key="2">
    <source>
        <dbReference type="EMBL" id="GLJ56225.1"/>
    </source>
</evidence>
<name>A0AAD3NJ32_CRYJA</name>
<evidence type="ECO:0000313" key="3">
    <source>
        <dbReference type="Proteomes" id="UP001234787"/>
    </source>
</evidence>
<dbReference type="EMBL" id="BSEH01000014">
    <property type="protein sequence ID" value="GLJ56225.1"/>
    <property type="molecule type" value="Genomic_DNA"/>
</dbReference>
<feature type="chain" id="PRO_5042031462" description="Bulb-type lectin domain-containing protein" evidence="1">
    <location>
        <begin position="24"/>
        <end position="105"/>
    </location>
</feature>
<proteinExistence type="predicted"/>